<dbReference type="EMBL" id="CAIIXF020000007">
    <property type="protein sequence ID" value="CAH1789116.1"/>
    <property type="molecule type" value="Genomic_DNA"/>
</dbReference>
<dbReference type="PRINTS" id="PR00069">
    <property type="entry name" value="ALDKETRDTASE"/>
</dbReference>
<name>A0A8J1UEQ8_OWEFU</name>
<dbReference type="GO" id="GO:0016491">
    <property type="term" value="F:oxidoreductase activity"/>
    <property type="evidence" value="ECO:0007669"/>
    <property type="project" value="UniProtKB-KW"/>
</dbReference>
<evidence type="ECO:0000256" key="2">
    <source>
        <dbReference type="ARBA" id="ARBA00038157"/>
    </source>
</evidence>
<comment type="caution">
    <text evidence="3">The sequence shown here is derived from an EMBL/GenBank/DDBJ whole genome shotgun (WGS) entry which is preliminary data.</text>
</comment>
<dbReference type="AlphaFoldDB" id="A0A8J1UEQ8"/>
<dbReference type="FunFam" id="3.20.20.100:FF:000004">
    <property type="entry name" value="Oxidoreductase, aldo/keto reductase"/>
    <property type="match status" value="1"/>
</dbReference>
<dbReference type="InterPro" id="IPR020471">
    <property type="entry name" value="AKR"/>
</dbReference>
<dbReference type="SUPFAM" id="SSF51430">
    <property type="entry name" value="NAD(P)-linked oxidoreductase"/>
    <property type="match status" value="1"/>
</dbReference>
<gene>
    <name evidence="3" type="ORF">OFUS_LOCUS14529</name>
</gene>
<keyword evidence="4" id="KW-1185">Reference proteome</keyword>
<dbReference type="Pfam" id="PF00248">
    <property type="entry name" value="Aldo_ket_red"/>
    <property type="match status" value="1"/>
</dbReference>
<evidence type="ECO:0000313" key="4">
    <source>
        <dbReference type="Proteomes" id="UP000749559"/>
    </source>
</evidence>
<dbReference type="OrthoDB" id="48988at2759"/>
<comment type="similarity">
    <text evidence="2">Belongs to the aldo/keto reductase family. Aldo/keto reductase 2 subfamily.</text>
</comment>
<accession>A0A8J1UEQ8</accession>
<proteinExistence type="inferred from homology"/>
<evidence type="ECO:0000256" key="1">
    <source>
        <dbReference type="ARBA" id="ARBA00023002"/>
    </source>
</evidence>
<protein>
    <submittedName>
        <fullName evidence="3">Uncharacterized protein</fullName>
    </submittedName>
</protein>
<dbReference type="InterPro" id="IPR050523">
    <property type="entry name" value="AKR_Detox_Biosynth"/>
</dbReference>
<dbReference type="PANTHER" id="PTHR43364:SF4">
    <property type="entry name" value="NAD(P)-LINKED OXIDOREDUCTASE SUPERFAMILY PROTEIN"/>
    <property type="match status" value="1"/>
</dbReference>
<dbReference type="GO" id="GO:0005829">
    <property type="term" value="C:cytosol"/>
    <property type="evidence" value="ECO:0007669"/>
    <property type="project" value="UniProtKB-ARBA"/>
</dbReference>
<organism evidence="3 4">
    <name type="scientific">Owenia fusiformis</name>
    <name type="common">Polychaete worm</name>
    <dbReference type="NCBI Taxonomy" id="6347"/>
    <lineage>
        <taxon>Eukaryota</taxon>
        <taxon>Metazoa</taxon>
        <taxon>Spiralia</taxon>
        <taxon>Lophotrochozoa</taxon>
        <taxon>Annelida</taxon>
        <taxon>Polychaeta</taxon>
        <taxon>Sedentaria</taxon>
        <taxon>Canalipalpata</taxon>
        <taxon>Sabellida</taxon>
        <taxon>Oweniida</taxon>
        <taxon>Oweniidae</taxon>
        <taxon>Owenia</taxon>
    </lineage>
</organism>
<keyword evidence="1" id="KW-0560">Oxidoreductase</keyword>
<dbReference type="Gene3D" id="3.20.20.100">
    <property type="entry name" value="NADP-dependent oxidoreductase domain"/>
    <property type="match status" value="1"/>
</dbReference>
<dbReference type="CDD" id="cd19081">
    <property type="entry name" value="AKR_AKR9C1"/>
    <property type="match status" value="1"/>
</dbReference>
<dbReference type="Proteomes" id="UP000749559">
    <property type="component" value="Unassembled WGS sequence"/>
</dbReference>
<sequence length="376" mass="42249">MGPGTLIRCTDIIMASECAFDYVYLGKSGLKVSNMCLGTAIFGDPSDRGCSKDTSIKILEKFSSLGGNFIDTADVYNMHGRGDSERIIGEWLATKQRDDFVIGTKLFFPMDQKNVNSRGLSRKHIVKSIEESLDRLGTSYVDLYTMHCWDYGTPIEETLRTFNDLARQGKVLHIGASNFTGWQLQKVVDYCKYMGLEPVICTQMHYSLLTRQVEYEISDLCRQEEIALMPWSPLKGGWLSGKMQRNSDAAPSGSRIAWSQEDPARKQALSQPDWDTFASQESTWTLLDTIEAIAKEEGKTMAQVSLRWLLQKPSVASIVIGAKNEEQLTANVGASKGWCLSADQMNRLDDASALPEMYPYAMVNRLNQGRFRTEYK</sequence>
<evidence type="ECO:0000313" key="3">
    <source>
        <dbReference type="EMBL" id="CAH1789116.1"/>
    </source>
</evidence>
<dbReference type="InterPro" id="IPR036812">
    <property type="entry name" value="NAD(P)_OxRdtase_dom_sf"/>
</dbReference>
<dbReference type="InterPro" id="IPR023210">
    <property type="entry name" value="NADP_OxRdtase_dom"/>
</dbReference>
<reference evidence="3" key="1">
    <citation type="submission" date="2022-03" db="EMBL/GenBank/DDBJ databases">
        <authorList>
            <person name="Martin C."/>
        </authorList>
    </citation>
    <scope>NUCLEOTIDE SEQUENCE</scope>
</reference>
<dbReference type="PANTHER" id="PTHR43364">
    <property type="entry name" value="NADH-SPECIFIC METHYLGLYOXAL REDUCTASE-RELATED"/>
    <property type="match status" value="1"/>
</dbReference>